<dbReference type="GO" id="GO:0005524">
    <property type="term" value="F:ATP binding"/>
    <property type="evidence" value="ECO:0007669"/>
    <property type="project" value="UniProtKB-KW"/>
</dbReference>
<dbReference type="Pfam" id="PF08245">
    <property type="entry name" value="Mur_ligase_M"/>
    <property type="match status" value="1"/>
</dbReference>
<comment type="catalytic activity">
    <reaction evidence="10">
        <text>(6S)-5,6,7,8-tetrahydrofolyl-(gamma-L-Glu)(n) + L-glutamate + ATP = (6S)-5,6,7,8-tetrahydrofolyl-(gamma-L-Glu)(n+1) + ADP + phosphate + H(+)</text>
        <dbReference type="Rhea" id="RHEA:10580"/>
        <dbReference type="Rhea" id="RHEA-COMP:14738"/>
        <dbReference type="Rhea" id="RHEA-COMP:14740"/>
        <dbReference type="ChEBI" id="CHEBI:15378"/>
        <dbReference type="ChEBI" id="CHEBI:29985"/>
        <dbReference type="ChEBI" id="CHEBI:30616"/>
        <dbReference type="ChEBI" id="CHEBI:43474"/>
        <dbReference type="ChEBI" id="CHEBI:141005"/>
        <dbReference type="ChEBI" id="CHEBI:456216"/>
        <dbReference type="EC" id="6.3.2.17"/>
    </reaction>
</comment>
<dbReference type="GO" id="GO:0008841">
    <property type="term" value="F:dihydrofolate synthase activity"/>
    <property type="evidence" value="ECO:0007669"/>
    <property type="project" value="TreeGrafter"/>
</dbReference>
<dbReference type="NCBIfam" id="TIGR01499">
    <property type="entry name" value="folC"/>
    <property type="match status" value="1"/>
</dbReference>
<name>A0A5D8QEQ5_9THEO</name>
<dbReference type="PANTHER" id="PTHR11136">
    <property type="entry name" value="FOLYLPOLYGLUTAMATE SYNTHASE-RELATED"/>
    <property type="match status" value="1"/>
</dbReference>
<dbReference type="SUPFAM" id="SSF53244">
    <property type="entry name" value="MurD-like peptide ligases, peptide-binding domain"/>
    <property type="match status" value="1"/>
</dbReference>
<dbReference type="PROSITE" id="PS01012">
    <property type="entry name" value="FOLYLPOLYGLU_SYNT_2"/>
    <property type="match status" value="1"/>
</dbReference>
<dbReference type="InterPro" id="IPR004101">
    <property type="entry name" value="Mur_ligase_C"/>
</dbReference>
<dbReference type="SUPFAM" id="SSF53623">
    <property type="entry name" value="MurD-like peptide ligases, catalytic domain"/>
    <property type="match status" value="1"/>
</dbReference>
<gene>
    <name evidence="14" type="ORF">FWJ32_08315</name>
</gene>
<dbReference type="AlphaFoldDB" id="A0A5D8QEQ5"/>
<reference evidence="14 15" key="1">
    <citation type="submission" date="2019-08" db="EMBL/GenBank/DDBJ databases">
        <title>Calorimonas adulescens gen. nov., sp. nov., an anaerobic thermophilic bacterium from Sakhalin hot spring.</title>
        <authorList>
            <person name="Khomyakova M.A."/>
            <person name="Merkel A.Y."/>
            <person name="Novikov A."/>
            <person name="Bonch-Osmolovskaya E.A."/>
            <person name="Slobodkin A.I."/>
        </authorList>
    </citation>
    <scope>NUCLEOTIDE SEQUENCE [LARGE SCALE GENOMIC DNA]</scope>
    <source>
        <strain evidence="14 15">A05MB</strain>
    </source>
</reference>
<feature type="domain" description="Mur ligase central" evidence="13">
    <location>
        <begin position="44"/>
        <end position="265"/>
    </location>
</feature>
<evidence type="ECO:0000256" key="9">
    <source>
        <dbReference type="ARBA" id="ARBA00030592"/>
    </source>
</evidence>
<dbReference type="InterPro" id="IPR018109">
    <property type="entry name" value="Folylpolyglutamate_synth_CS"/>
</dbReference>
<dbReference type="RefSeq" id="WP_149545491.1">
    <property type="nucleotide sequence ID" value="NZ_VTPS01000011.1"/>
</dbReference>
<accession>A0A5D8QEQ5</accession>
<evidence type="ECO:0000256" key="4">
    <source>
        <dbReference type="ARBA" id="ARBA00022598"/>
    </source>
</evidence>
<dbReference type="InterPro" id="IPR013221">
    <property type="entry name" value="Mur_ligase_cen"/>
</dbReference>
<dbReference type="InterPro" id="IPR001645">
    <property type="entry name" value="Folylpolyglutamate_synth"/>
</dbReference>
<evidence type="ECO:0000256" key="3">
    <source>
        <dbReference type="ARBA" id="ARBA00013025"/>
    </source>
</evidence>
<dbReference type="GO" id="GO:0004326">
    <property type="term" value="F:tetrahydrofolylpolyglutamate synthase activity"/>
    <property type="evidence" value="ECO:0007669"/>
    <property type="project" value="UniProtKB-EC"/>
</dbReference>
<evidence type="ECO:0000256" key="10">
    <source>
        <dbReference type="ARBA" id="ARBA00047493"/>
    </source>
</evidence>
<keyword evidence="7 11" id="KW-0067">ATP-binding</keyword>
<evidence type="ECO:0000256" key="6">
    <source>
        <dbReference type="ARBA" id="ARBA00022741"/>
    </source>
</evidence>
<evidence type="ECO:0000313" key="15">
    <source>
        <dbReference type="Proteomes" id="UP000322976"/>
    </source>
</evidence>
<comment type="similarity">
    <text evidence="2 11">Belongs to the folylpolyglutamate synthase family.</text>
</comment>
<dbReference type="PIRSF" id="PIRSF001563">
    <property type="entry name" value="Folylpolyglu_synth"/>
    <property type="match status" value="1"/>
</dbReference>
<comment type="caution">
    <text evidence="14">The sequence shown here is derived from an EMBL/GenBank/DDBJ whole genome shotgun (WGS) entry which is preliminary data.</text>
</comment>
<keyword evidence="15" id="KW-1185">Reference proteome</keyword>
<dbReference type="Pfam" id="PF02875">
    <property type="entry name" value="Mur_ligase_C"/>
    <property type="match status" value="1"/>
</dbReference>
<dbReference type="InterPro" id="IPR036565">
    <property type="entry name" value="Mur-like_cat_sf"/>
</dbReference>
<proteinExistence type="inferred from homology"/>
<comment type="cofactor">
    <cofactor evidence="1">
        <name>Mg(2+)</name>
        <dbReference type="ChEBI" id="CHEBI:18420"/>
    </cofactor>
</comment>
<evidence type="ECO:0000259" key="12">
    <source>
        <dbReference type="Pfam" id="PF02875"/>
    </source>
</evidence>
<dbReference type="PANTHER" id="PTHR11136:SF0">
    <property type="entry name" value="DIHYDROFOLATE SYNTHETASE-RELATED"/>
    <property type="match status" value="1"/>
</dbReference>
<dbReference type="Gene3D" id="3.40.1190.10">
    <property type="entry name" value="Mur-like, catalytic domain"/>
    <property type="match status" value="1"/>
</dbReference>
<evidence type="ECO:0000313" key="14">
    <source>
        <dbReference type="EMBL" id="TZE81728.1"/>
    </source>
</evidence>
<evidence type="ECO:0000256" key="7">
    <source>
        <dbReference type="ARBA" id="ARBA00022840"/>
    </source>
</evidence>
<keyword evidence="5" id="KW-0479">Metal-binding</keyword>
<keyword evidence="8" id="KW-0460">Magnesium</keyword>
<dbReference type="Proteomes" id="UP000322976">
    <property type="component" value="Unassembled WGS sequence"/>
</dbReference>
<evidence type="ECO:0000256" key="5">
    <source>
        <dbReference type="ARBA" id="ARBA00022723"/>
    </source>
</evidence>
<keyword evidence="4 11" id="KW-0436">Ligase</keyword>
<feature type="domain" description="Mur ligase C-terminal" evidence="12">
    <location>
        <begin position="292"/>
        <end position="413"/>
    </location>
</feature>
<organism evidence="14 15">
    <name type="scientific">Calorimonas adulescens</name>
    <dbReference type="NCBI Taxonomy" id="2606906"/>
    <lineage>
        <taxon>Bacteria</taxon>
        <taxon>Bacillati</taxon>
        <taxon>Bacillota</taxon>
        <taxon>Clostridia</taxon>
        <taxon>Thermoanaerobacterales</taxon>
        <taxon>Thermoanaerobacteraceae</taxon>
        <taxon>Calorimonas</taxon>
    </lineage>
</organism>
<evidence type="ECO:0000259" key="13">
    <source>
        <dbReference type="Pfam" id="PF08245"/>
    </source>
</evidence>
<keyword evidence="6 11" id="KW-0547">Nucleotide-binding</keyword>
<dbReference type="GO" id="GO:0046872">
    <property type="term" value="F:metal ion binding"/>
    <property type="evidence" value="ECO:0007669"/>
    <property type="project" value="UniProtKB-KW"/>
</dbReference>
<dbReference type="EMBL" id="VTPS01000011">
    <property type="protein sequence ID" value="TZE81728.1"/>
    <property type="molecule type" value="Genomic_DNA"/>
</dbReference>
<dbReference type="PROSITE" id="PS01011">
    <property type="entry name" value="FOLYLPOLYGLU_SYNT_1"/>
    <property type="match status" value="1"/>
</dbReference>
<dbReference type="FunFam" id="3.40.1190.10:FF:000011">
    <property type="entry name" value="Folylpolyglutamate synthase/dihydrofolate synthase"/>
    <property type="match status" value="1"/>
</dbReference>
<evidence type="ECO:0000256" key="2">
    <source>
        <dbReference type="ARBA" id="ARBA00008276"/>
    </source>
</evidence>
<evidence type="ECO:0000256" key="1">
    <source>
        <dbReference type="ARBA" id="ARBA00001946"/>
    </source>
</evidence>
<dbReference type="Gene3D" id="3.90.190.20">
    <property type="entry name" value="Mur ligase, C-terminal domain"/>
    <property type="match status" value="1"/>
</dbReference>
<protein>
    <recommendedName>
        <fullName evidence="3">tetrahydrofolate synthase</fullName>
        <ecNumber evidence="3">6.3.2.17</ecNumber>
    </recommendedName>
    <alternativeName>
        <fullName evidence="9">Tetrahydrofolylpolyglutamate synthase</fullName>
    </alternativeName>
</protein>
<dbReference type="InterPro" id="IPR036615">
    <property type="entry name" value="Mur_ligase_C_dom_sf"/>
</dbReference>
<dbReference type="EC" id="6.3.2.17" evidence="3"/>
<sequence length="427" mass="47278">MDYRETIEWIHSVNRFGMKLGLDNIKRLTEAMGNPQDSYKIIHVAGTNGKGSVCAMTASILKEAGYRVGLYISPYLEEFNERIQINGVNISNEDLARLATQVKAIIDEMVQNGFSHPTEFEVVTAIGFKYFEEQGVDFAVVEVGLGGRFDATNVVKPLVGVITNIGYDHMDVLGDTLPKIAFEKAGIIKKGIRVVSYPQEPEVLDVIKVRCKEEDASLTVTALNNISLRDASPHGQIFDYGELKDLRIKLLGEHQLLNAATAIEAIRNLQGYSVNIDEKAIKKGLENARWPGRLEVMKENPYIVIDGAHNPQGALALRKAIEDIFDYKKLILIMGILKDKDVDGILRTLLPVADAAVLTKPNSPRALSAHELNIMVMSNMPGLKTYCEDDIKKAVEKGIGLADKDDLVLICGSLYLIGEVRKILRKM</sequence>
<dbReference type="GO" id="GO:0005737">
    <property type="term" value="C:cytoplasm"/>
    <property type="evidence" value="ECO:0007669"/>
    <property type="project" value="TreeGrafter"/>
</dbReference>
<evidence type="ECO:0000256" key="11">
    <source>
        <dbReference type="PIRNR" id="PIRNR001563"/>
    </source>
</evidence>
<evidence type="ECO:0000256" key="8">
    <source>
        <dbReference type="ARBA" id="ARBA00022842"/>
    </source>
</evidence>